<accession>A0A150Q6U3</accession>
<evidence type="ECO:0000313" key="2">
    <source>
        <dbReference type="EMBL" id="KYF63670.1"/>
    </source>
</evidence>
<dbReference type="Proteomes" id="UP000075260">
    <property type="component" value="Unassembled WGS sequence"/>
</dbReference>
<reference evidence="2 3" key="1">
    <citation type="submission" date="2014-02" db="EMBL/GenBank/DDBJ databases">
        <title>The small core and large imbalanced accessory genome model reveals a collaborative survival strategy of Sorangium cellulosum strains in nature.</title>
        <authorList>
            <person name="Han K."/>
            <person name="Peng R."/>
            <person name="Blom J."/>
            <person name="Li Y.-Z."/>
        </authorList>
    </citation>
    <scope>NUCLEOTIDE SEQUENCE [LARGE SCALE GENOMIC DNA]</scope>
    <source>
        <strain evidence="2 3">So0008-312</strain>
    </source>
</reference>
<gene>
    <name evidence="2" type="ORF">BE15_19930</name>
</gene>
<feature type="compositionally biased region" description="Gly residues" evidence="1">
    <location>
        <begin position="95"/>
        <end position="106"/>
    </location>
</feature>
<proteinExistence type="predicted"/>
<feature type="region of interest" description="Disordered" evidence="1">
    <location>
        <begin position="65"/>
        <end position="106"/>
    </location>
</feature>
<dbReference type="AlphaFoldDB" id="A0A150Q6U3"/>
<dbReference type="EMBL" id="JEMA01000978">
    <property type="protein sequence ID" value="KYF63670.1"/>
    <property type="molecule type" value="Genomic_DNA"/>
</dbReference>
<evidence type="ECO:0000256" key="1">
    <source>
        <dbReference type="SAM" id="MobiDB-lite"/>
    </source>
</evidence>
<sequence length="106" mass="10280">MASVYWIAIICCSGGALGWIGPLDPSGTGRGGISRLGASLAVGVAAALADGAAGAAEAVEAVDAPGAGARGSSHARTARPRARTEGAARRARGRTGAGCMGGLYER</sequence>
<evidence type="ECO:0000313" key="3">
    <source>
        <dbReference type="Proteomes" id="UP000075260"/>
    </source>
</evidence>
<name>A0A150Q6U3_SORCE</name>
<protein>
    <submittedName>
        <fullName evidence="2">Uncharacterized protein</fullName>
    </submittedName>
</protein>
<comment type="caution">
    <text evidence="2">The sequence shown here is derived from an EMBL/GenBank/DDBJ whole genome shotgun (WGS) entry which is preliminary data.</text>
</comment>
<organism evidence="2 3">
    <name type="scientific">Sorangium cellulosum</name>
    <name type="common">Polyangium cellulosum</name>
    <dbReference type="NCBI Taxonomy" id="56"/>
    <lineage>
        <taxon>Bacteria</taxon>
        <taxon>Pseudomonadati</taxon>
        <taxon>Myxococcota</taxon>
        <taxon>Polyangia</taxon>
        <taxon>Polyangiales</taxon>
        <taxon>Polyangiaceae</taxon>
        <taxon>Sorangium</taxon>
    </lineage>
</organism>